<dbReference type="Pfam" id="PF01636">
    <property type="entry name" value="APH"/>
    <property type="match status" value="1"/>
</dbReference>
<evidence type="ECO:0000256" key="2">
    <source>
        <dbReference type="ARBA" id="ARBA00022527"/>
    </source>
</evidence>
<evidence type="ECO:0000259" key="12">
    <source>
        <dbReference type="Pfam" id="PF01636"/>
    </source>
</evidence>
<dbReference type="STRING" id="1969733.B5V00_00740"/>
<dbReference type="GO" id="GO:0005524">
    <property type="term" value="F:ATP binding"/>
    <property type="evidence" value="ECO:0007669"/>
    <property type="project" value="UniProtKB-UniRule"/>
</dbReference>
<evidence type="ECO:0000256" key="1">
    <source>
        <dbReference type="ARBA" id="ARBA00022490"/>
    </source>
</evidence>
<dbReference type="AlphaFoldDB" id="A0A1X0YEL8"/>
<dbReference type="EMBL" id="NAAD01000001">
    <property type="protein sequence ID" value="ORJ63645.1"/>
    <property type="molecule type" value="Genomic_DNA"/>
</dbReference>
<feature type="binding site" evidence="11">
    <location>
        <position position="209"/>
    </location>
    <ligand>
        <name>Mg(2+)</name>
        <dbReference type="ChEBI" id="CHEBI:18420"/>
    </ligand>
</feature>
<keyword evidence="4 11" id="KW-0808">Transferase</keyword>
<gene>
    <name evidence="11" type="primary">srkA</name>
    <name evidence="13" type="ORF">B5V00_00740</name>
</gene>
<keyword evidence="5 11" id="KW-0479">Metal-binding</keyword>
<evidence type="ECO:0000256" key="11">
    <source>
        <dbReference type="HAMAP-Rule" id="MF_01497"/>
    </source>
</evidence>
<name>A0A1X0YEL8_9BACT</name>
<dbReference type="Gene3D" id="1.20.1270.170">
    <property type="match status" value="1"/>
</dbReference>
<keyword evidence="3 11" id="KW-0597">Phosphoprotein</keyword>
<dbReference type="GO" id="GO:0005737">
    <property type="term" value="C:cytoplasm"/>
    <property type="evidence" value="ECO:0007669"/>
    <property type="project" value="UniProtKB-SubCell"/>
</dbReference>
<dbReference type="OrthoDB" id="5392197at2"/>
<accession>A0A1X0YEL8</accession>
<keyword evidence="14" id="KW-1185">Reference proteome</keyword>
<dbReference type="SUPFAM" id="SSF56112">
    <property type="entry name" value="Protein kinase-like (PK-like)"/>
    <property type="match status" value="1"/>
</dbReference>
<dbReference type="InterPro" id="IPR011009">
    <property type="entry name" value="Kinase-like_dom_sf"/>
</dbReference>
<comment type="function">
    <text evidence="11">A protein kinase that phosphorylates Ser and Thr residues. Probably acts to suppress the effects of stress linked to accumulation of reactive oxygen species. Probably involved in the extracytoplasmic stress response.</text>
</comment>
<dbReference type="HAMAP" id="MF_01497">
    <property type="entry name" value="SrkA_kinase"/>
    <property type="match status" value="1"/>
</dbReference>
<dbReference type="InterPro" id="IPR032882">
    <property type="entry name" value="SrkA/RdoA"/>
</dbReference>
<evidence type="ECO:0000256" key="7">
    <source>
        <dbReference type="ARBA" id="ARBA00022777"/>
    </source>
</evidence>
<keyword evidence="9 11" id="KW-0460">Magnesium</keyword>
<dbReference type="InterPro" id="IPR002575">
    <property type="entry name" value="Aminoglycoside_PTrfase"/>
</dbReference>
<evidence type="ECO:0000313" key="13">
    <source>
        <dbReference type="EMBL" id="ORJ63645.1"/>
    </source>
</evidence>
<evidence type="ECO:0000256" key="10">
    <source>
        <dbReference type="ARBA" id="ARBA00023016"/>
    </source>
</evidence>
<dbReference type="NCBIfam" id="NF008738">
    <property type="entry name" value="PRK11768.1"/>
    <property type="match status" value="1"/>
</dbReference>
<evidence type="ECO:0000256" key="5">
    <source>
        <dbReference type="ARBA" id="ARBA00022723"/>
    </source>
</evidence>
<comment type="subunit">
    <text evidence="11">Monomer.</text>
</comment>
<dbReference type="Gene3D" id="1.10.510.10">
    <property type="entry name" value="Transferase(Phosphotransferase) domain 1"/>
    <property type="match status" value="1"/>
</dbReference>
<dbReference type="GO" id="GO:0106310">
    <property type="term" value="F:protein serine kinase activity"/>
    <property type="evidence" value="ECO:0007669"/>
    <property type="project" value="RHEA"/>
</dbReference>
<comment type="similarity">
    <text evidence="11">Belongs to the SrkA/RdoA protein kinase family.</text>
</comment>
<sequence length="330" mass="38105">MPKTTGHPFDALTPDFVMDAVESLGFTCDCRVMALNSYENRVYQVGLEDDAPLIVKFYRPQRWSDAQIGEEHAFCFELAEHELPVVAPWRDPAGQSLFHFGPFSFALFPRRGGHAPEFDNLDNLFILGRLLGRIHAIGAGRDFIHRPAIDLAHYGRESVELLSERFVPPEYRESWQALTGQLLQALEQALEEGGSCRWIRVHGDCHSGNMLWRDGAPHFVDFDDARSAPAVQDLWMLLSGDRTRQQQQLGKILEGYHQFCDFDLRELRLIEPLRTLRMLYHSAWLARRWDDPAFPRAFPWFNSMRFWGEQIVSLREQLAALQEEPLQLLV</sequence>
<organism evidence="13 14">
    <name type="scientific">Geothermobacter hydrogeniphilus</name>
    <dbReference type="NCBI Taxonomy" id="1969733"/>
    <lineage>
        <taxon>Bacteria</taxon>
        <taxon>Pseudomonadati</taxon>
        <taxon>Thermodesulfobacteriota</taxon>
        <taxon>Desulfuromonadia</taxon>
        <taxon>Desulfuromonadales</taxon>
        <taxon>Geothermobacteraceae</taxon>
        <taxon>Geothermobacter</taxon>
    </lineage>
</organism>
<evidence type="ECO:0000313" key="14">
    <source>
        <dbReference type="Proteomes" id="UP000193136"/>
    </source>
</evidence>
<keyword evidence="1 11" id="KW-0963">Cytoplasm</keyword>
<keyword evidence="10 11" id="KW-0346">Stress response</keyword>
<comment type="catalytic activity">
    <reaction evidence="11">
        <text>L-seryl-[protein] + ATP = O-phospho-L-seryl-[protein] + ADP + H(+)</text>
        <dbReference type="Rhea" id="RHEA:17989"/>
        <dbReference type="Rhea" id="RHEA-COMP:9863"/>
        <dbReference type="Rhea" id="RHEA-COMP:11604"/>
        <dbReference type="ChEBI" id="CHEBI:15378"/>
        <dbReference type="ChEBI" id="CHEBI:29999"/>
        <dbReference type="ChEBI" id="CHEBI:30616"/>
        <dbReference type="ChEBI" id="CHEBI:83421"/>
        <dbReference type="ChEBI" id="CHEBI:456216"/>
        <dbReference type="EC" id="2.7.11.1"/>
    </reaction>
</comment>
<feature type="binding site" evidence="11">
    <location>
        <position position="221"/>
    </location>
    <ligand>
        <name>Mg(2+)</name>
        <dbReference type="ChEBI" id="CHEBI:18420"/>
    </ligand>
</feature>
<reference evidence="13 14" key="1">
    <citation type="submission" date="2017-03" db="EMBL/GenBank/DDBJ databases">
        <title>Genome sequence of Geothermobacter sp. EPR-M, Deep-Sea Iron Reducer.</title>
        <authorList>
            <person name="Tully B."/>
            <person name="Savalia P."/>
            <person name="Abuyen K."/>
            <person name="Baughan C."/>
            <person name="Romero E."/>
            <person name="Ronkowski C."/>
            <person name="Torres B."/>
            <person name="Tremblay J."/>
            <person name="Trujillo A."/>
            <person name="Tyler M."/>
            <person name="Perez-Rodriguez I."/>
            <person name="Amend J."/>
        </authorList>
    </citation>
    <scope>NUCLEOTIDE SEQUENCE [LARGE SCALE GENOMIC DNA]</scope>
    <source>
        <strain evidence="13 14">EPR-M</strain>
    </source>
</reference>
<protein>
    <recommendedName>
        <fullName evidence="11">Stress response kinase A</fullName>
        <ecNumber evidence="11">2.7.11.1</ecNumber>
    </recommendedName>
    <alternativeName>
        <fullName evidence="11">Serine/threonine-protein kinase SrkA</fullName>
    </alternativeName>
</protein>
<comment type="subcellular location">
    <subcellularLocation>
        <location evidence="11">Cytoplasm</location>
    </subcellularLocation>
</comment>
<keyword evidence="7 11" id="KW-0418">Kinase</keyword>
<dbReference type="EC" id="2.7.11.1" evidence="11"/>
<evidence type="ECO:0000256" key="9">
    <source>
        <dbReference type="ARBA" id="ARBA00022842"/>
    </source>
</evidence>
<evidence type="ECO:0000256" key="3">
    <source>
        <dbReference type="ARBA" id="ARBA00022553"/>
    </source>
</evidence>
<evidence type="ECO:0000256" key="4">
    <source>
        <dbReference type="ARBA" id="ARBA00022679"/>
    </source>
</evidence>
<proteinExistence type="inferred from homology"/>
<dbReference type="PANTHER" id="PTHR39573">
    <property type="entry name" value="STRESS RESPONSE KINASE A"/>
    <property type="match status" value="1"/>
</dbReference>
<dbReference type="PANTHER" id="PTHR39573:SF1">
    <property type="entry name" value="STRESS RESPONSE KINASE A"/>
    <property type="match status" value="1"/>
</dbReference>
<feature type="active site" description="Proton acceptor" evidence="11">
    <location>
        <position position="204"/>
    </location>
</feature>
<dbReference type="Gene3D" id="3.30.200.70">
    <property type="match status" value="1"/>
</dbReference>
<comment type="cofactor">
    <cofactor evidence="11">
        <name>Mg(2+)</name>
        <dbReference type="ChEBI" id="CHEBI:18420"/>
    </cofactor>
</comment>
<comment type="catalytic activity">
    <reaction evidence="11">
        <text>L-threonyl-[protein] + ATP = O-phospho-L-threonyl-[protein] + ADP + H(+)</text>
        <dbReference type="Rhea" id="RHEA:46608"/>
        <dbReference type="Rhea" id="RHEA-COMP:11060"/>
        <dbReference type="Rhea" id="RHEA-COMP:11605"/>
        <dbReference type="ChEBI" id="CHEBI:15378"/>
        <dbReference type="ChEBI" id="CHEBI:30013"/>
        <dbReference type="ChEBI" id="CHEBI:30616"/>
        <dbReference type="ChEBI" id="CHEBI:61977"/>
        <dbReference type="ChEBI" id="CHEBI:456216"/>
        <dbReference type="EC" id="2.7.11.1"/>
    </reaction>
</comment>
<comment type="caution">
    <text evidence="13">The sequence shown here is derived from an EMBL/GenBank/DDBJ whole genome shotgun (WGS) entry which is preliminary data.</text>
</comment>
<keyword evidence="8 11" id="KW-0067">ATP-binding</keyword>
<dbReference type="GO" id="GO:0000287">
    <property type="term" value="F:magnesium ion binding"/>
    <property type="evidence" value="ECO:0007669"/>
    <property type="project" value="UniProtKB-UniRule"/>
</dbReference>
<keyword evidence="6 11" id="KW-0547">Nucleotide-binding</keyword>
<feature type="active site" evidence="11">
    <location>
        <position position="221"/>
    </location>
</feature>
<feature type="site" description="ATP" evidence="11">
    <location>
        <position position="37"/>
    </location>
</feature>
<dbReference type="Proteomes" id="UP000193136">
    <property type="component" value="Unassembled WGS sequence"/>
</dbReference>
<keyword evidence="2 11" id="KW-0723">Serine/threonine-protein kinase</keyword>
<evidence type="ECO:0000256" key="8">
    <source>
        <dbReference type="ARBA" id="ARBA00022840"/>
    </source>
</evidence>
<evidence type="ECO:0000256" key="6">
    <source>
        <dbReference type="ARBA" id="ARBA00022741"/>
    </source>
</evidence>
<dbReference type="GO" id="GO:0004674">
    <property type="term" value="F:protein serine/threonine kinase activity"/>
    <property type="evidence" value="ECO:0007669"/>
    <property type="project" value="UniProtKB-UniRule"/>
</dbReference>
<feature type="domain" description="Aminoglycoside phosphotransferase" evidence="12">
    <location>
        <begin position="36"/>
        <end position="269"/>
    </location>
</feature>